<evidence type="ECO:0000313" key="2">
    <source>
        <dbReference type="Proteomes" id="UP000001916"/>
    </source>
</evidence>
<name>D7BCQ2_ALLS1</name>
<protein>
    <recommendedName>
        <fullName evidence="3">Lipoprotein</fullName>
    </recommendedName>
</protein>
<dbReference type="EMBL" id="CP002042">
    <property type="protein sequence ID" value="ADH62937.1"/>
    <property type="molecule type" value="Genomic_DNA"/>
</dbReference>
<sequence length="212" mass="23064">MKKLLLAGMLLLVACAPRNLNTDPEYLSAYAQAPRLNVACVGEFNRPGPLLEYGPNACTLVVYPTVARDAVRAEYTVTLFYRTPVGNLLSPRYENKTREIKGEAPLSPNTPATASFPVYVPDRNFFRVTGRILEGTFKVVLSLAPAALGNYLGIPIPAVGLDKTTSGLYAQVNTAINDLVNNREEVYALEVSARVCGPQLCSPYQNSTVRLP</sequence>
<dbReference type="Proteomes" id="UP000001916">
    <property type="component" value="Chromosome"/>
</dbReference>
<evidence type="ECO:0000313" key="1">
    <source>
        <dbReference type="EMBL" id="ADH62937.1"/>
    </source>
</evidence>
<dbReference type="HOGENOM" id="CLU_1298549_0_0_0"/>
<dbReference type="OrthoDB" id="26721at2"/>
<keyword evidence="2" id="KW-1185">Reference proteome</keyword>
<gene>
    <name evidence="1" type="ordered locus">Mesil_1032</name>
</gene>
<dbReference type="KEGG" id="msv:Mesil_1032"/>
<dbReference type="RefSeq" id="WP_013157519.1">
    <property type="nucleotide sequence ID" value="NC_014212.1"/>
</dbReference>
<accession>D7BCQ2</accession>
<reference evidence="1 2" key="1">
    <citation type="journal article" date="2010" name="Stand. Genomic Sci.">
        <title>Complete genome sequence of Meiothermus silvanus type strain (VI-R2).</title>
        <authorList>
            <person name="Sikorski J."/>
            <person name="Tindall B.J."/>
            <person name="Lowry S."/>
            <person name="Lucas S."/>
            <person name="Nolan M."/>
            <person name="Copeland A."/>
            <person name="Glavina Del Rio T."/>
            <person name="Tice H."/>
            <person name="Cheng J.F."/>
            <person name="Han C."/>
            <person name="Pitluck S."/>
            <person name="Liolios K."/>
            <person name="Ivanova N."/>
            <person name="Mavromatis K."/>
            <person name="Mikhailova N."/>
            <person name="Pati A."/>
            <person name="Goodwin L."/>
            <person name="Chen A."/>
            <person name="Palaniappan K."/>
            <person name="Land M."/>
            <person name="Hauser L."/>
            <person name="Chang Y.J."/>
            <person name="Jeffries C.D."/>
            <person name="Rohde M."/>
            <person name="Goker M."/>
            <person name="Woyke T."/>
            <person name="Bristow J."/>
            <person name="Eisen J.A."/>
            <person name="Markowitz V."/>
            <person name="Hugenholtz P."/>
            <person name="Kyrpides N.C."/>
            <person name="Klenk H.P."/>
            <person name="Lapidus A."/>
        </authorList>
    </citation>
    <scope>NUCLEOTIDE SEQUENCE [LARGE SCALE GENOMIC DNA]</scope>
    <source>
        <strain evidence="2">ATCC 700542 / DSM 9946 / VI-R2</strain>
    </source>
</reference>
<proteinExistence type="predicted"/>
<dbReference type="PROSITE" id="PS51257">
    <property type="entry name" value="PROKAR_LIPOPROTEIN"/>
    <property type="match status" value="1"/>
</dbReference>
<organism evidence="1 2">
    <name type="scientific">Allomeiothermus silvanus (strain ATCC 700542 / DSM 9946 / NBRC 106475 / NCIMB 13440 / VI-R2)</name>
    <name type="common">Thermus silvanus</name>
    <dbReference type="NCBI Taxonomy" id="526227"/>
    <lineage>
        <taxon>Bacteria</taxon>
        <taxon>Thermotogati</taxon>
        <taxon>Deinococcota</taxon>
        <taxon>Deinococci</taxon>
        <taxon>Thermales</taxon>
        <taxon>Thermaceae</taxon>
        <taxon>Allomeiothermus</taxon>
    </lineage>
</organism>
<evidence type="ECO:0008006" key="3">
    <source>
        <dbReference type="Google" id="ProtNLM"/>
    </source>
</evidence>
<dbReference type="AlphaFoldDB" id="D7BCQ2"/>